<evidence type="ECO:0000313" key="1">
    <source>
        <dbReference type="EMBL" id="CAI9100406.1"/>
    </source>
</evidence>
<dbReference type="AlphaFoldDB" id="A0AAV1CXH6"/>
<gene>
    <name evidence="1" type="ORF">OLC1_LOCUS10239</name>
</gene>
<reference evidence="1" key="1">
    <citation type="submission" date="2023-03" db="EMBL/GenBank/DDBJ databases">
        <authorList>
            <person name="Julca I."/>
        </authorList>
    </citation>
    <scope>NUCLEOTIDE SEQUENCE</scope>
</reference>
<dbReference type="SUPFAM" id="SSF56235">
    <property type="entry name" value="N-terminal nucleophile aminohydrolases (Ntn hydrolases)"/>
    <property type="match status" value="1"/>
</dbReference>
<protein>
    <submittedName>
        <fullName evidence="1">OLC1v1037403C1</fullName>
    </submittedName>
</protein>
<proteinExistence type="predicted"/>
<evidence type="ECO:0000313" key="2">
    <source>
        <dbReference type="Proteomes" id="UP001161247"/>
    </source>
</evidence>
<dbReference type="EMBL" id="OX459120">
    <property type="protein sequence ID" value="CAI9100406.1"/>
    <property type="molecule type" value="Genomic_DNA"/>
</dbReference>
<dbReference type="InterPro" id="IPR029055">
    <property type="entry name" value="Ntn_hydrolases_N"/>
</dbReference>
<accession>A0AAV1CXH6</accession>
<organism evidence="1 2">
    <name type="scientific">Oldenlandia corymbosa var. corymbosa</name>
    <dbReference type="NCBI Taxonomy" id="529605"/>
    <lineage>
        <taxon>Eukaryota</taxon>
        <taxon>Viridiplantae</taxon>
        <taxon>Streptophyta</taxon>
        <taxon>Embryophyta</taxon>
        <taxon>Tracheophyta</taxon>
        <taxon>Spermatophyta</taxon>
        <taxon>Magnoliopsida</taxon>
        <taxon>eudicotyledons</taxon>
        <taxon>Gunneridae</taxon>
        <taxon>Pentapetalae</taxon>
        <taxon>asterids</taxon>
        <taxon>lamiids</taxon>
        <taxon>Gentianales</taxon>
        <taxon>Rubiaceae</taxon>
        <taxon>Rubioideae</taxon>
        <taxon>Spermacoceae</taxon>
        <taxon>Hedyotis-Oldenlandia complex</taxon>
        <taxon>Oldenlandia</taxon>
    </lineage>
</organism>
<dbReference type="Proteomes" id="UP001161247">
    <property type="component" value="Chromosome 3"/>
</dbReference>
<dbReference type="Gene3D" id="3.60.20.10">
    <property type="entry name" value="Glutamine Phosphoribosylpyrophosphate, subunit 1, domain 1"/>
    <property type="match status" value="1"/>
</dbReference>
<sequence length="149" mass="16580">MAQLLSCRSEVGMIAGWDGGFEEAPSLYRADDTGILIKGKKLVMGSGNELGYAFLKVDNIIDYGGVWTPAFPFPREDKYKDTSIWSHSQAALWAKRAMCIIACSTLDDDAFATVYHIGRDGIRKVFEDINVVEFMRRHELLITKPVGGD</sequence>
<keyword evidence="2" id="KW-1185">Reference proteome</keyword>
<name>A0AAV1CXH6_OLDCO</name>